<accession>A0A9N7MW40</accession>
<gene>
    <name evidence="2" type="ORF">SHERM_17129</name>
</gene>
<evidence type="ECO:0000313" key="2">
    <source>
        <dbReference type="EMBL" id="CAA0817591.1"/>
    </source>
</evidence>
<name>A0A9N7MW40_STRHE</name>
<feature type="region of interest" description="Disordered" evidence="1">
    <location>
        <begin position="43"/>
        <end position="143"/>
    </location>
</feature>
<organism evidence="2 3">
    <name type="scientific">Striga hermonthica</name>
    <name type="common">Purple witchweed</name>
    <name type="synonym">Buchnera hermonthica</name>
    <dbReference type="NCBI Taxonomy" id="68872"/>
    <lineage>
        <taxon>Eukaryota</taxon>
        <taxon>Viridiplantae</taxon>
        <taxon>Streptophyta</taxon>
        <taxon>Embryophyta</taxon>
        <taxon>Tracheophyta</taxon>
        <taxon>Spermatophyta</taxon>
        <taxon>Magnoliopsida</taxon>
        <taxon>eudicotyledons</taxon>
        <taxon>Gunneridae</taxon>
        <taxon>Pentapetalae</taxon>
        <taxon>asterids</taxon>
        <taxon>lamiids</taxon>
        <taxon>Lamiales</taxon>
        <taxon>Orobanchaceae</taxon>
        <taxon>Buchnereae</taxon>
        <taxon>Striga</taxon>
    </lineage>
</organism>
<dbReference type="Proteomes" id="UP001153555">
    <property type="component" value="Unassembled WGS sequence"/>
</dbReference>
<proteinExistence type="predicted"/>
<sequence length="143" mass="15770">DREYAIQVETPLGDCFAQEVVYEYVPHYCNNCHHIGHLPSKCSTMDMEPKGKKSHAQPVKQMTTQGKGVHMASKGHHQPSGNQAKQPKSPVHATKSAGDNEPTNKGGDQTLQNEINQENKQLSKAEGKRPMIISEPEVDQGLD</sequence>
<comment type="caution">
    <text evidence="2">The sequence shown here is derived from an EMBL/GenBank/DDBJ whole genome shotgun (WGS) entry which is preliminary data.</text>
</comment>
<feature type="non-terminal residue" evidence="2">
    <location>
        <position position="1"/>
    </location>
</feature>
<protein>
    <submittedName>
        <fullName evidence="2">Uncharacterized protein</fullName>
    </submittedName>
</protein>
<evidence type="ECO:0000256" key="1">
    <source>
        <dbReference type="SAM" id="MobiDB-lite"/>
    </source>
</evidence>
<feature type="compositionally biased region" description="Polar residues" evidence="1">
    <location>
        <begin position="101"/>
        <end position="120"/>
    </location>
</feature>
<feature type="non-terminal residue" evidence="2">
    <location>
        <position position="143"/>
    </location>
</feature>
<reference evidence="2" key="1">
    <citation type="submission" date="2019-12" db="EMBL/GenBank/DDBJ databases">
        <authorList>
            <person name="Scholes J."/>
        </authorList>
    </citation>
    <scope>NUCLEOTIDE SEQUENCE</scope>
</reference>
<evidence type="ECO:0000313" key="3">
    <source>
        <dbReference type="Proteomes" id="UP001153555"/>
    </source>
</evidence>
<keyword evidence="3" id="KW-1185">Reference proteome</keyword>
<dbReference type="AlphaFoldDB" id="A0A9N7MW40"/>
<dbReference type="EMBL" id="CACSLK010016074">
    <property type="protein sequence ID" value="CAA0817591.1"/>
    <property type="molecule type" value="Genomic_DNA"/>
</dbReference>